<dbReference type="InterPro" id="IPR013341">
    <property type="entry name" value="Mandelate_racemase_N_dom"/>
</dbReference>
<dbReference type="Proteomes" id="UP001612741">
    <property type="component" value="Unassembled WGS sequence"/>
</dbReference>
<keyword evidence="2" id="KW-0479">Metal-binding</keyword>
<keyword evidence="6" id="KW-1185">Reference proteome</keyword>
<reference evidence="5 6" key="1">
    <citation type="submission" date="2024-10" db="EMBL/GenBank/DDBJ databases">
        <title>The Natural Products Discovery Center: Release of the First 8490 Sequenced Strains for Exploring Actinobacteria Biosynthetic Diversity.</title>
        <authorList>
            <person name="Kalkreuter E."/>
            <person name="Kautsar S.A."/>
            <person name="Yang D."/>
            <person name="Bader C.D."/>
            <person name="Teijaro C.N."/>
            <person name="Fluegel L."/>
            <person name="Davis C.M."/>
            <person name="Simpson J.R."/>
            <person name="Lauterbach L."/>
            <person name="Steele A.D."/>
            <person name="Gui C."/>
            <person name="Meng S."/>
            <person name="Li G."/>
            <person name="Viehrig K."/>
            <person name="Ye F."/>
            <person name="Su P."/>
            <person name="Kiefer A.F."/>
            <person name="Nichols A."/>
            <person name="Cepeda A.J."/>
            <person name="Yan W."/>
            <person name="Fan B."/>
            <person name="Jiang Y."/>
            <person name="Adhikari A."/>
            <person name="Zheng C.-J."/>
            <person name="Schuster L."/>
            <person name="Cowan T.M."/>
            <person name="Smanski M.J."/>
            <person name="Chevrette M.G."/>
            <person name="De Carvalho L.P.S."/>
            <person name="Shen B."/>
        </authorList>
    </citation>
    <scope>NUCLEOTIDE SEQUENCE [LARGE SCALE GENOMIC DNA]</scope>
    <source>
        <strain evidence="5 6">NPDC050545</strain>
    </source>
</reference>
<evidence type="ECO:0000313" key="5">
    <source>
        <dbReference type="EMBL" id="MFI6504481.1"/>
    </source>
</evidence>
<evidence type="ECO:0000256" key="1">
    <source>
        <dbReference type="ARBA" id="ARBA00001946"/>
    </source>
</evidence>
<evidence type="ECO:0000256" key="3">
    <source>
        <dbReference type="ARBA" id="ARBA00022842"/>
    </source>
</evidence>
<gene>
    <name evidence="5" type="ORF">ACIBG2_44350</name>
</gene>
<dbReference type="Pfam" id="PF02746">
    <property type="entry name" value="MR_MLE_N"/>
    <property type="match status" value="1"/>
</dbReference>
<protein>
    <submittedName>
        <fullName evidence="5">Mandelate racemase/muconate lactonizing enzyme family protein</fullName>
    </submittedName>
</protein>
<dbReference type="InterPro" id="IPR036849">
    <property type="entry name" value="Enolase-like_C_sf"/>
</dbReference>
<dbReference type="Gene3D" id="3.20.20.120">
    <property type="entry name" value="Enolase-like C-terminal domain"/>
    <property type="match status" value="1"/>
</dbReference>
<organism evidence="5 6">
    <name type="scientific">Nonomuraea typhae</name>
    <dbReference type="NCBI Taxonomy" id="2603600"/>
    <lineage>
        <taxon>Bacteria</taxon>
        <taxon>Bacillati</taxon>
        <taxon>Actinomycetota</taxon>
        <taxon>Actinomycetes</taxon>
        <taxon>Streptosporangiales</taxon>
        <taxon>Streptosporangiaceae</taxon>
        <taxon>Nonomuraea</taxon>
    </lineage>
</organism>
<dbReference type="SFLD" id="SFLDS00001">
    <property type="entry name" value="Enolase"/>
    <property type="match status" value="1"/>
</dbReference>
<dbReference type="EMBL" id="JBITGY010000015">
    <property type="protein sequence ID" value="MFI6504481.1"/>
    <property type="molecule type" value="Genomic_DNA"/>
</dbReference>
<dbReference type="CDD" id="cd03316">
    <property type="entry name" value="MR_like"/>
    <property type="match status" value="1"/>
</dbReference>
<name>A0ABW7Z8I5_9ACTN</name>
<dbReference type="Pfam" id="PF13378">
    <property type="entry name" value="MR_MLE_C"/>
    <property type="match status" value="1"/>
</dbReference>
<dbReference type="SUPFAM" id="SSF54826">
    <property type="entry name" value="Enolase N-terminal domain-like"/>
    <property type="match status" value="1"/>
</dbReference>
<keyword evidence="3" id="KW-0460">Magnesium</keyword>
<evidence type="ECO:0000313" key="6">
    <source>
        <dbReference type="Proteomes" id="UP001612741"/>
    </source>
</evidence>
<sequence length="370" mass="40662">MKIRDIRASVHTTSIKVPLIEGRVAGYGRAEQKEFVFCEVETDEGLTGVAITGHFLARSVVAALEQHFLPVVNGMDAREIEAIHQRVWLALNPRTMTGVVSSALSLLDIALWDIAGKHEGRTVASLLGGARTTLPLYVTFGVPQYDVDQLAEAAKLQVAEGFTALKMVVGVDKGGWREDARRIRAVREAVGDDIDLMIDANYLFTPTDAKYLCRAVEDCDLTWFEEPLHQNDARALADLRRGTRIPLAAGQMEGHRWRLRELVEHQAVDILQPNPCYCGGFTEVRKAAHLAQVYNLPMAHGGGWPLFAMHALAGLMNGWILEWHIGMVQVGQQLFPGSPQAENGSISISERPGLGIDVDRDALRDTLVSG</sequence>
<dbReference type="PANTHER" id="PTHR13794">
    <property type="entry name" value="ENOLASE SUPERFAMILY, MANDELATE RACEMASE"/>
    <property type="match status" value="1"/>
</dbReference>
<dbReference type="SUPFAM" id="SSF51604">
    <property type="entry name" value="Enolase C-terminal domain-like"/>
    <property type="match status" value="1"/>
</dbReference>
<dbReference type="PANTHER" id="PTHR13794:SF58">
    <property type="entry name" value="MITOCHONDRIAL ENOLASE SUPERFAMILY MEMBER 1"/>
    <property type="match status" value="1"/>
</dbReference>
<dbReference type="InterPro" id="IPR029017">
    <property type="entry name" value="Enolase-like_N"/>
</dbReference>
<feature type="domain" description="Mandelate racemase/muconate lactonizing enzyme C-terminal" evidence="4">
    <location>
        <begin position="147"/>
        <end position="246"/>
    </location>
</feature>
<dbReference type="InterPro" id="IPR013342">
    <property type="entry name" value="Mandelate_racemase_C"/>
</dbReference>
<proteinExistence type="predicted"/>
<comment type="caution">
    <text evidence="5">The sequence shown here is derived from an EMBL/GenBank/DDBJ whole genome shotgun (WGS) entry which is preliminary data.</text>
</comment>
<evidence type="ECO:0000259" key="4">
    <source>
        <dbReference type="SMART" id="SM00922"/>
    </source>
</evidence>
<comment type="cofactor">
    <cofactor evidence="1">
        <name>Mg(2+)</name>
        <dbReference type="ChEBI" id="CHEBI:18420"/>
    </cofactor>
</comment>
<dbReference type="InterPro" id="IPR029065">
    <property type="entry name" value="Enolase_C-like"/>
</dbReference>
<dbReference type="Gene3D" id="3.30.390.10">
    <property type="entry name" value="Enolase-like, N-terminal domain"/>
    <property type="match status" value="1"/>
</dbReference>
<dbReference type="SMART" id="SM00922">
    <property type="entry name" value="MR_MLE"/>
    <property type="match status" value="1"/>
</dbReference>
<dbReference type="InterPro" id="IPR046945">
    <property type="entry name" value="RHMD-like"/>
</dbReference>
<evidence type="ECO:0000256" key="2">
    <source>
        <dbReference type="ARBA" id="ARBA00022723"/>
    </source>
</evidence>
<accession>A0ABW7Z8I5</accession>
<dbReference type="RefSeq" id="WP_397090224.1">
    <property type="nucleotide sequence ID" value="NZ_JBITGY010000015.1"/>
</dbReference>